<evidence type="ECO:0000313" key="1">
    <source>
        <dbReference type="EMBL" id="MBX47102.1"/>
    </source>
</evidence>
<dbReference type="EMBL" id="GGEC01066618">
    <property type="protein sequence ID" value="MBX47102.1"/>
    <property type="molecule type" value="Transcribed_RNA"/>
</dbReference>
<organism evidence="1">
    <name type="scientific">Rhizophora mucronata</name>
    <name type="common">Asiatic mangrove</name>
    <dbReference type="NCBI Taxonomy" id="61149"/>
    <lineage>
        <taxon>Eukaryota</taxon>
        <taxon>Viridiplantae</taxon>
        <taxon>Streptophyta</taxon>
        <taxon>Embryophyta</taxon>
        <taxon>Tracheophyta</taxon>
        <taxon>Spermatophyta</taxon>
        <taxon>Magnoliopsida</taxon>
        <taxon>eudicotyledons</taxon>
        <taxon>Gunneridae</taxon>
        <taxon>Pentapetalae</taxon>
        <taxon>rosids</taxon>
        <taxon>fabids</taxon>
        <taxon>Malpighiales</taxon>
        <taxon>Rhizophoraceae</taxon>
        <taxon>Rhizophora</taxon>
    </lineage>
</organism>
<name>A0A2P2NX98_RHIMU</name>
<sequence>MQSADYETFFFFSIDINVNSLGSAVMLKKLINCYWVNLTFTQIYNNFLKAF</sequence>
<protein>
    <submittedName>
        <fullName evidence="1">Uncharacterized protein</fullName>
    </submittedName>
</protein>
<dbReference type="AlphaFoldDB" id="A0A2P2NX98"/>
<proteinExistence type="predicted"/>
<accession>A0A2P2NX98</accession>
<reference evidence="1" key="1">
    <citation type="submission" date="2018-02" db="EMBL/GenBank/DDBJ databases">
        <title>Rhizophora mucronata_Transcriptome.</title>
        <authorList>
            <person name="Meera S.P."/>
            <person name="Sreeshan A."/>
            <person name="Augustine A."/>
        </authorList>
    </citation>
    <scope>NUCLEOTIDE SEQUENCE</scope>
    <source>
        <tissue evidence="1">Leaf</tissue>
    </source>
</reference>